<dbReference type="Proteomes" id="UP000234181">
    <property type="component" value="Unassembled WGS sequence"/>
</dbReference>
<dbReference type="EMBL" id="OCYS01000065">
    <property type="protein sequence ID" value="SON84125.1"/>
    <property type="molecule type" value="Genomic_DNA"/>
</dbReference>
<dbReference type="Proteomes" id="UP000234166">
    <property type="component" value="Unassembled WGS sequence"/>
</dbReference>
<gene>
    <name evidence="2" type="ORF">XAP6984_1480003</name>
    <name evidence="3" type="ORF">XAP7430_1570003</name>
</gene>
<dbReference type="EMBL" id="OCYT01000055">
    <property type="protein sequence ID" value="SON77909.1"/>
    <property type="molecule type" value="Genomic_DNA"/>
</dbReference>
<protein>
    <recommendedName>
        <fullName evidence="6">Transposase</fullName>
    </recommendedName>
</protein>
<keyword evidence="5" id="KW-1185">Reference proteome</keyword>
<comment type="caution">
    <text evidence="3">The sequence shown here is derived from an EMBL/GenBank/DDBJ whole genome shotgun (WGS) entry which is preliminary data.</text>
</comment>
<feature type="region of interest" description="Disordered" evidence="1">
    <location>
        <begin position="22"/>
        <end position="41"/>
    </location>
</feature>
<organism evidence="3 4">
    <name type="scientific">Xanthomonas campestris pv. phaseoli</name>
    <dbReference type="NCBI Taxonomy" id="317013"/>
    <lineage>
        <taxon>Bacteria</taxon>
        <taxon>Pseudomonadati</taxon>
        <taxon>Pseudomonadota</taxon>
        <taxon>Gammaproteobacteria</taxon>
        <taxon>Lysobacterales</taxon>
        <taxon>Lysobacteraceae</taxon>
        <taxon>Xanthomonas</taxon>
    </lineage>
</organism>
<proteinExistence type="predicted"/>
<evidence type="ECO:0008006" key="6">
    <source>
        <dbReference type="Google" id="ProtNLM"/>
    </source>
</evidence>
<evidence type="ECO:0000256" key="1">
    <source>
        <dbReference type="SAM" id="MobiDB-lite"/>
    </source>
</evidence>
<evidence type="ECO:0000313" key="5">
    <source>
        <dbReference type="Proteomes" id="UP000234181"/>
    </source>
</evidence>
<evidence type="ECO:0000313" key="2">
    <source>
        <dbReference type="EMBL" id="SON77909.1"/>
    </source>
</evidence>
<evidence type="ECO:0000313" key="3">
    <source>
        <dbReference type="EMBL" id="SON84125.1"/>
    </source>
</evidence>
<evidence type="ECO:0000313" key="4">
    <source>
        <dbReference type="Proteomes" id="UP000234166"/>
    </source>
</evidence>
<dbReference type="AlphaFoldDB" id="A0AB38DWM0"/>
<accession>A0AB38DWM0</accession>
<name>A0AB38DWM0_XANCH</name>
<reference evidence="4 5" key="1">
    <citation type="submission" date="2017-10" db="EMBL/GenBank/DDBJ databases">
        <authorList>
            <person name="Regsiter A."/>
            <person name="William W."/>
        </authorList>
    </citation>
    <scope>NUCLEOTIDE SEQUENCE [LARGE SCALE GENOMIC DNA]</scope>
    <source>
        <strain evidence="2 5">CFBP6984</strain>
        <strain evidence="3 4">CFBP7430</strain>
    </source>
</reference>
<sequence length="66" mass="7360">MPLLRTRCRDHSRHVLEHNVSVQRRQQGKVGPGSARGLNYLPETDVSGIRDQGASSHIRLKQGFVG</sequence>